<keyword evidence="6" id="KW-1185">Reference proteome</keyword>
<dbReference type="GO" id="GO:0016616">
    <property type="term" value="F:oxidoreductase activity, acting on the CH-OH group of donors, NAD or NADP as acceptor"/>
    <property type="evidence" value="ECO:0007669"/>
    <property type="project" value="UniProtKB-ARBA"/>
</dbReference>
<dbReference type="PROSITE" id="PS00061">
    <property type="entry name" value="ADH_SHORT"/>
    <property type="match status" value="1"/>
</dbReference>
<dbReference type="FunFam" id="3.40.50.720:FF:000084">
    <property type="entry name" value="Short-chain dehydrogenase reductase"/>
    <property type="match status" value="1"/>
</dbReference>
<feature type="compositionally biased region" description="Low complexity" evidence="4">
    <location>
        <begin position="9"/>
        <end position="21"/>
    </location>
</feature>
<dbReference type="SUPFAM" id="SSF51735">
    <property type="entry name" value="NAD(P)-binding Rossmann-fold domains"/>
    <property type="match status" value="1"/>
</dbReference>
<protein>
    <submittedName>
        <fullName evidence="5">NAD(P)-binding protein</fullName>
    </submittedName>
</protein>
<proteinExistence type="inferred from homology"/>
<evidence type="ECO:0000313" key="5">
    <source>
        <dbReference type="EMBL" id="KAF2429320.1"/>
    </source>
</evidence>
<dbReference type="GO" id="GO:0050664">
    <property type="term" value="F:oxidoreductase activity, acting on NAD(P)H, oxygen as acceptor"/>
    <property type="evidence" value="ECO:0007669"/>
    <property type="project" value="TreeGrafter"/>
</dbReference>
<dbReference type="PANTHER" id="PTHR43008">
    <property type="entry name" value="BENZIL REDUCTASE"/>
    <property type="match status" value="1"/>
</dbReference>
<dbReference type="PANTHER" id="PTHR43008:SF4">
    <property type="entry name" value="CHAIN DEHYDROGENASE, PUTATIVE (AFU_ORTHOLOGUE AFUA_4G08710)-RELATED"/>
    <property type="match status" value="1"/>
</dbReference>
<evidence type="ECO:0000256" key="1">
    <source>
        <dbReference type="ARBA" id="ARBA00006484"/>
    </source>
</evidence>
<dbReference type="Gene3D" id="3.40.50.720">
    <property type="entry name" value="NAD(P)-binding Rossmann-like Domain"/>
    <property type="match status" value="1"/>
</dbReference>
<keyword evidence="3" id="KW-0560">Oxidoreductase</keyword>
<comment type="similarity">
    <text evidence="1">Belongs to the short-chain dehydrogenases/reductases (SDR) family.</text>
</comment>
<organism evidence="5 6">
    <name type="scientific">Tothia fuscella</name>
    <dbReference type="NCBI Taxonomy" id="1048955"/>
    <lineage>
        <taxon>Eukaryota</taxon>
        <taxon>Fungi</taxon>
        <taxon>Dikarya</taxon>
        <taxon>Ascomycota</taxon>
        <taxon>Pezizomycotina</taxon>
        <taxon>Dothideomycetes</taxon>
        <taxon>Pleosporomycetidae</taxon>
        <taxon>Venturiales</taxon>
        <taxon>Cylindrosympodiaceae</taxon>
        <taxon>Tothia</taxon>
    </lineage>
</organism>
<dbReference type="Pfam" id="PF13561">
    <property type="entry name" value="adh_short_C2"/>
    <property type="match status" value="1"/>
</dbReference>
<feature type="region of interest" description="Disordered" evidence="4">
    <location>
        <begin position="1"/>
        <end position="53"/>
    </location>
</feature>
<dbReference type="EMBL" id="MU007048">
    <property type="protein sequence ID" value="KAF2429320.1"/>
    <property type="molecule type" value="Genomic_DNA"/>
</dbReference>
<dbReference type="InterPro" id="IPR020904">
    <property type="entry name" value="Sc_DH/Rdtase_CS"/>
</dbReference>
<dbReference type="InterPro" id="IPR036291">
    <property type="entry name" value="NAD(P)-bd_dom_sf"/>
</dbReference>
<dbReference type="Proteomes" id="UP000800235">
    <property type="component" value="Unassembled WGS sequence"/>
</dbReference>
<evidence type="ECO:0000256" key="4">
    <source>
        <dbReference type="SAM" id="MobiDB-lite"/>
    </source>
</evidence>
<dbReference type="InterPro" id="IPR002347">
    <property type="entry name" value="SDR_fam"/>
</dbReference>
<evidence type="ECO:0000313" key="6">
    <source>
        <dbReference type="Proteomes" id="UP000800235"/>
    </source>
</evidence>
<reference evidence="5" key="1">
    <citation type="journal article" date="2020" name="Stud. Mycol.">
        <title>101 Dothideomycetes genomes: a test case for predicting lifestyles and emergence of pathogens.</title>
        <authorList>
            <person name="Haridas S."/>
            <person name="Albert R."/>
            <person name="Binder M."/>
            <person name="Bloem J."/>
            <person name="Labutti K."/>
            <person name="Salamov A."/>
            <person name="Andreopoulos B."/>
            <person name="Baker S."/>
            <person name="Barry K."/>
            <person name="Bills G."/>
            <person name="Bluhm B."/>
            <person name="Cannon C."/>
            <person name="Castanera R."/>
            <person name="Culley D."/>
            <person name="Daum C."/>
            <person name="Ezra D."/>
            <person name="Gonzalez J."/>
            <person name="Henrissat B."/>
            <person name="Kuo A."/>
            <person name="Liang C."/>
            <person name="Lipzen A."/>
            <person name="Lutzoni F."/>
            <person name="Magnuson J."/>
            <person name="Mondo S."/>
            <person name="Nolan M."/>
            <person name="Ohm R."/>
            <person name="Pangilinan J."/>
            <person name="Park H.-J."/>
            <person name="Ramirez L."/>
            <person name="Alfaro M."/>
            <person name="Sun H."/>
            <person name="Tritt A."/>
            <person name="Yoshinaga Y."/>
            <person name="Zwiers L.-H."/>
            <person name="Turgeon B."/>
            <person name="Goodwin S."/>
            <person name="Spatafora J."/>
            <person name="Crous P."/>
            <person name="Grigoriev I."/>
        </authorList>
    </citation>
    <scope>NUCLEOTIDE SEQUENCE</scope>
    <source>
        <strain evidence="5">CBS 130266</strain>
    </source>
</reference>
<gene>
    <name evidence="5" type="ORF">EJ08DRAFT_590970</name>
</gene>
<name>A0A9P4TX86_9PEZI</name>
<dbReference type="OrthoDB" id="47007at2759"/>
<feature type="compositionally biased region" description="Polar residues" evidence="4">
    <location>
        <begin position="36"/>
        <end position="47"/>
    </location>
</feature>
<evidence type="ECO:0000256" key="2">
    <source>
        <dbReference type="ARBA" id="ARBA00022857"/>
    </source>
</evidence>
<sequence>MVNGIPIDSSNTVNTTTNDATSSREDLTSRQLPEMTLSTGDETSNTAAPPPMPHYLDNTGRALYRFGIEGCGVVTGGAGVLALASARALLEHGLSGLALWDISFAHAASEIFSMRSDFPNVKIMTLECDVTDEKSVGKAVERTVEGLGSVNLLCCFAGVVNCAPSLDVGVEEWRRVIDVNLTGAFICARAVGRTMIKEFTPGPIVFISSLSAHRVNYPQPQSAYNSSKAGLTHLTRSLAAEWAVYGIRVNSISPGYMDTILNEGDGLENARRIWNTRNPMGRMGVASEITGPLVLLCSAAAGGFINGADIKVDGGASIF</sequence>
<dbReference type="PRINTS" id="PR00080">
    <property type="entry name" value="SDRFAMILY"/>
</dbReference>
<keyword evidence="2" id="KW-0521">NADP</keyword>
<evidence type="ECO:0000256" key="3">
    <source>
        <dbReference type="ARBA" id="ARBA00023002"/>
    </source>
</evidence>
<dbReference type="PRINTS" id="PR00081">
    <property type="entry name" value="GDHRDH"/>
</dbReference>
<accession>A0A9P4TX86</accession>
<dbReference type="AlphaFoldDB" id="A0A9P4TX86"/>
<comment type="caution">
    <text evidence="5">The sequence shown here is derived from an EMBL/GenBank/DDBJ whole genome shotgun (WGS) entry which is preliminary data.</text>
</comment>